<dbReference type="GO" id="GO:0005634">
    <property type="term" value="C:nucleus"/>
    <property type="evidence" value="ECO:0007669"/>
    <property type="project" value="UniProtKB-SubCell"/>
</dbReference>
<dbReference type="InterPro" id="IPR001025">
    <property type="entry name" value="BAH_dom"/>
</dbReference>
<evidence type="ECO:0000256" key="8">
    <source>
        <dbReference type="PIRSR" id="PIRSR037404-1"/>
    </source>
</evidence>
<feature type="region of interest" description="Disordered" evidence="11">
    <location>
        <begin position="83"/>
        <end position="120"/>
    </location>
</feature>
<evidence type="ECO:0000256" key="10">
    <source>
        <dbReference type="RuleBase" id="RU000416"/>
    </source>
</evidence>
<dbReference type="Gene3D" id="3.40.50.150">
    <property type="entry name" value="Vaccinia Virus protein VP39"/>
    <property type="match status" value="1"/>
</dbReference>
<keyword evidence="5 9" id="KW-0949">S-adenosyl-L-methionine</keyword>
<dbReference type="InterPro" id="IPR043151">
    <property type="entry name" value="BAH_sf"/>
</dbReference>
<dbReference type="SMART" id="SM00439">
    <property type="entry name" value="BAH"/>
    <property type="match status" value="2"/>
</dbReference>
<dbReference type="NCBIfam" id="TIGR00675">
    <property type="entry name" value="dcm"/>
    <property type="match status" value="1"/>
</dbReference>
<dbReference type="Pfam" id="PF00145">
    <property type="entry name" value="DNA_methylase"/>
    <property type="match status" value="1"/>
</dbReference>
<gene>
    <name evidence="13" type="primary">DNMT1</name>
    <name evidence="13" type="ORF">BGZ97_003479</name>
</gene>
<keyword evidence="7" id="KW-0539">Nucleus</keyword>
<dbReference type="GO" id="GO:0003677">
    <property type="term" value="F:DNA binding"/>
    <property type="evidence" value="ECO:0007669"/>
    <property type="project" value="UniProtKB-KW"/>
</dbReference>
<dbReference type="PRINTS" id="PR00105">
    <property type="entry name" value="C5METTRFRASE"/>
</dbReference>
<organism evidence="13 14">
    <name type="scientific">Linnemannia gamsii</name>
    <dbReference type="NCBI Taxonomy" id="64522"/>
    <lineage>
        <taxon>Eukaryota</taxon>
        <taxon>Fungi</taxon>
        <taxon>Fungi incertae sedis</taxon>
        <taxon>Mucoromycota</taxon>
        <taxon>Mortierellomycotina</taxon>
        <taxon>Mortierellomycetes</taxon>
        <taxon>Mortierellales</taxon>
        <taxon>Mortierellaceae</taxon>
        <taxon>Linnemannia</taxon>
    </lineage>
</organism>
<dbReference type="PROSITE" id="PS00095">
    <property type="entry name" value="C5_MTASE_2"/>
    <property type="match status" value="1"/>
</dbReference>
<dbReference type="AlphaFoldDB" id="A0A9P6RES7"/>
<dbReference type="InterPro" id="IPR001525">
    <property type="entry name" value="C5_MeTfrase"/>
</dbReference>
<evidence type="ECO:0000256" key="1">
    <source>
        <dbReference type="ARBA" id="ARBA00004123"/>
    </source>
</evidence>
<dbReference type="GO" id="GO:0044027">
    <property type="term" value="P:negative regulation of gene expression via chromosomal CpG island methylation"/>
    <property type="evidence" value="ECO:0007669"/>
    <property type="project" value="TreeGrafter"/>
</dbReference>
<evidence type="ECO:0000256" key="5">
    <source>
        <dbReference type="ARBA" id="ARBA00022691"/>
    </source>
</evidence>
<dbReference type="InterPro" id="IPR031303">
    <property type="entry name" value="C5_meth_CS"/>
</dbReference>
<comment type="subcellular location">
    <subcellularLocation>
        <location evidence="1">Nucleus</location>
    </subcellularLocation>
</comment>
<evidence type="ECO:0000256" key="2">
    <source>
        <dbReference type="ARBA" id="ARBA00011975"/>
    </source>
</evidence>
<name>A0A9P6RES7_9FUNG</name>
<reference evidence="13" key="1">
    <citation type="journal article" date="2020" name="Fungal Divers.">
        <title>Resolving the Mortierellaceae phylogeny through synthesis of multi-gene phylogenetics and phylogenomics.</title>
        <authorList>
            <person name="Vandepol N."/>
            <person name="Liber J."/>
            <person name="Desiro A."/>
            <person name="Na H."/>
            <person name="Kennedy M."/>
            <person name="Barry K."/>
            <person name="Grigoriev I.V."/>
            <person name="Miller A.N."/>
            <person name="O'Donnell K."/>
            <person name="Stajich J.E."/>
            <person name="Bonito G."/>
        </authorList>
    </citation>
    <scope>NUCLEOTIDE SEQUENCE</scope>
    <source>
        <strain evidence="13">NVP60</strain>
    </source>
</reference>
<comment type="similarity">
    <text evidence="9 10">Belongs to the class I-like SAM-binding methyltransferase superfamily. C5-methyltransferase family.</text>
</comment>
<sequence length="1002" mass="113648">MSMPTTLEGYYGEGYGEAERLFRQKEPDNYKLETISTDWLGPALGDKIDEATGTKRVFYRAAVVDGVTIKVGEYVLIREDCKSDDGEEANGKGKDVDGKESDRNQVGSTMYIDQDNTDDEDTIDGIEDMDIEIGGDVSGRTIAKVGDNRSRESLDLDNDGSTLEGTDDGLGGKVDDKGTWFGQVMYFYEDDGHKKAHVRYFSPGSQTILMEQSSWQELFLLDNCDEVDLDSVMGKFKSRRIKSTAELEEEDTYFYRYWYDPKFCVFEGAAEHESGEPRDLLETCLCCDKKLPEVALANGNQISYHLHDFVYLVDRRSAYYKPFSIGQITMLHSDPNSSSNAAITKATVRLLLRHDDFLDQNPPITGLHNRLQQYVFKDCRRLVLTDVEKEVPLKDLEATCRVRFFPEAKQTEERNGAYQLRLCAGGQEISSYKDQPDSFWFTDYYSMPVQDSRRLDLRKSILRATRERLYRIRDEKGNLDDQRTPVTMPQDCVVCEKRWVQQEARRNHLCKTEPKLRALDIFAGCGGMSLGLKQSGMVDTEYSIEVDRDAAATFRHNFPTVEVLNNDAGFLLKQAILQEQDGGGPTRQLGSNKMIPLKAIMPLSGEVDFIYCGPPCQGFTSATGKSNRDDPKNSLVATAMSYVDFYRPRYLLLENVRGFTVIGDKSAVHKKAFVKFVMRCLTELGYQCRIGMLQAGHYGVPQSRYRFFVWAAKLGYTLPTFPLPTTTFHSHSSAIFDAPMTLEYNDHEAFDYLGRRRYQAPDPMVTVRDALSDLPGFEHIHPDDINKETGNNKINRTGSFARVNSLKENDRKRIGFKEWEDDLDRRLDGEDRVLLRKITQYRTVPQCEYQRKLRHQVSMNDRIRNHTTERAKKASTIKNIYKFAMAPRARYGLKGSRLDFDGFFNTVTSSADPTGSPGIVHPNQHRCTTTRERARAQGFPDSFIFPAEQTPLKCRKQIGNAVPPPLAAALGGTLVEAMIQDMELEEGRWPAPLKEGGQGGLS</sequence>
<dbReference type="EMBL" id="JAAAIN010000182">
    <property type="protein sequence ID" value="KAG0318619.1"/>
    <property type="molecule type" value="Genomic_DNA"/>
</dbReference>
<keyword evidence="6" id="KW-0238">DNA-binding</keyword>
<dbReference type="InterPro" id="IPR029063">
    <property type="entry name" value="SAM-dependent_MTases_sf"/>
</dbReference>
<evidence type="ECO:0000256" key="11">
    <source>
        <dbReference type="SAM" id="MobiDB-lite"/>
    </source>
</evidence>
<dbReference type="Gene3D" id="2.30.30.490">
    <property type="match status" value="2"/>
</dbReference>
<dbReference type="PROSITE" id="PS51679">
    <property type="entry name" value="SAM_MT_C5"/>
    <property type="match status" value="1"/>
</dbReference>
<dbReference type="PIRSF" id="PIRSF037404">
    <property type="entry name" value="DNMT1"/>
    <property type="match status" value="1"/>
</dbReference>
<evidence type="ECO:0000256" key="3">
    <source>
        <dbReference type="ARBA" id="ARBA00022603"/>
    </source>
</evidence>
<evidence type="ECO:0000256" key="6">
    <source>
        <dbReference type="ARBA" id="ARBA00023125"/>
    </source>
</evidence>
<dbReference type="PANTHER" id="PTHR10629">
    <property type="entry name" value="CYTOSINE-SPECIFIC METHYLTRANSFERASE"/>
    <property type="match status" value="1"/>
</dbReference>
<proteinExistence type="inferred from homology"/>
<dbReference type="Proteomes" id="UP000823405">
    <property type="component" value="Unassembled WGS sequence"/>
</dbReference>
<dbReference type="PROSITE" id="PS51038">
    <property type="entry name" value="BAH"/>
    <property type="match status" value="2"/>
</dbReference>
<dbReference type="InterPro" id="IPR050390">
    <property type="entry name" value="C5-Methyltransferase"/>
</dbReference>
<evidence type="ECO:0000259" key="12">
    <source>
        <dbReference type="PROSITE" id="PS51038"/>
    </source>
</evidence>
<feature type="active site" evidence="8 9">
    <location>
        <position position="616"/>
    </location>
</feature>
<keyword evidence="3 9" id="KW-0489">Methyltransferase</keyword>
<dbReference type="OrthoDB" id="5376140at2759"/>
<dbReference type="GO" id="GO:0003886">
    <property type="term" value="F:DNA (cytosine-5-)-methyltransferase activity"/>
    <property type="evidence" value="ECO:0007669"/>
    <property type="project" value="UniProtKB-EC"/>
</dbReference>
<protein>
    <recommendedName>
        <fullName evidence="2">DNA (cytosine-5-)-methyltransferase</fullName>
        <ecNumber evidence="2">2.1.1.37</ecNumber>
    </recommendedName>
</protein>
<feature type="compositionally biased region" description="Basic and acidic residues" evidence="11">
    <location>
        <begin position="83"/>
        <end position="103"/>
    </location>
</feature>
<dbReference type="GO" id="GO:0003682">
    <property type="term" value="F:chromatin binding"/>
    <property type="evidence" value="ECO:0007669"/>
    <property type="project" value="InterPro"/>
</dbReference>
<dbReference type="PANTHER" id="PTHR10629:SF52">
    <property type="entry name" value="DNA (CYTOSINE-5)-METHYLTRANSFERASE 1"/>
    <property type="match status" value="1"/>
</dbReference>
<evidence type="ECO:0000256" key="4">
    <source>
        <dbReference type="ARBA" id="ARBA00022679"/>
    </source>
</evidence>
<feature type="domain" description="BAH" evidence="12">
    <location>
        <begin position="302"/>
        <end position="456"/>
    </location>
</feature>
<evidence type="ECO:0000313" key="13">
    <source>
        <dbReference type="EMBL" id="KAG0318619.1"/>
    </source>
</evidence>
<accession>A0A9P6RES7</accession>
<dbReference type="Gene3D" id="3.90.120.10">
    <property type="entry name" value="DNA Methylase, subunit A, domain 2"/>
    <property type="match status" value="1"/>
</dbReference>
<dbReference type="SUPFAM" id="SSF53335">
    <property type="entry name" value="S-adenosyl-L-methionine-dependent methyltransferases"/>
    <property type="match status" value="1"/>
</dbReference>
<comment type="caution">
    <text evidence="13">The sequence shown here is derived from an EMBL/GenBank/DDBJ whole genome shotgun (WGS) entry which is preliminary data.</text>
</comment>
<evidence type="ECO:0000256" key="9">
    <source>
        <dbReference type="PROSITE-ProRule" id="PRU01016"/>
    </source>
</evidence>
<evidence type="ECO:0000313" key="14">
    <source>
        <dbReference type="Proteomes" id="UP000823405"/>
    </source>
</evidence>
<keyword evidence="4 9" id="KW-0808">Transferase</keyword>
<evidence type="ECO:0000256" key="7">
    <source>
        <dbReference type="ARBA" id="ARBA00023242"/>
    </source>
</evidence>
<dbReference type="GO" id="GO:0032259">
    <property type="term" value="P:methylation"/>
    <property type="evidence" value="ECO:0007669"/>
    <property type="project" value="UniProtKB-KW"/>
</dbReference>
<dbReference type="GO" id="GO:0006346">
    <property type="term" value="P:DNA methylation-dependent constitutive heterochromatin formation"/>
    <property type="evidence" value="ECO:0007669"/>
    <property type="project" value="InterPro"/>
</dbReference>
<feature type="domain" description="BAH" evidence="12">
    <location>
        <begin position="161"/>
        <end position="270"/>
    </location>
</feature>
<dbReference type="EC" id="2.1.1.37" evidence="2"/>
<keyword evidence="14" id="KW-1185">Reference proteome</keyword>